<comment type="caution">
    <text evidence="1">The sequence shown here is derived from an EMBL/GenBank/DDBJ whole genome shotgun (WGS) entry which is preliminary data.</text>
</comment>
<dbReference type="EMBL" id="VSSQ01007416">
    <property type="protein sequence ID" value="MPM35844.1"/>
    <property type="molecule type" value="Genomic_DNA"/>
</dbReference>
<evidence type="ECO:0008006" key="2">
    <source>
        <dbReference type="Google" id="ProtNLM"/>
    </source>
</evidence>
<protein>
    <recommendedName>
        <fullName evidence="2">N-acetyltransferase domain-containing protein</fullName>
    </recommendedName>
</protein>
<sequence>MITMKQTAPEEYSLLEDGTPVGVCRFTSEGDNLVILGILEKKTIKGLDLYDALLRAVTSFTMPLGFSRVVCKNPLMYERLAALRFLREGEAMVSTPEEVLRDLCKHA</sequence>
<gene>
    <name evidence="1" type="ORF">SDC9_82438</name>
</gene>
<reference evidence="1" key="1">
    <citation type="submission" date="2019-08" db="EMBL/GenBank/DDBJ databases">
        <authorList>
            <person name="Kucharzyk K."/>
            <person name="Murdoch R.W."/>
            <person name="Higgins S."/>
            <person name="Loffler F."/>
        </authorList>
    </citation>
    <scope>NUCLEOTIDE SEQUENCE</scope>
</reference>
<organism evidence="1">
    <name type="scientific">bioreactor metagenome</name>
    <dbReference type="NCBI Taxonomy" id="1076179"/>
    <lineage>
        <taxon>unclassified sequences</taxon>
        <taxon>metagenomes</taxon>
        <taxon>ecological metagenomes</taxon>
    </lineage>
</organism>
<proteinExistence type="predicted"/>
<evidence type="ECO:0000313" key="1">
    <source>
        <dbReference type="EMBL" id="MPM35844.1"/>
    </source>
</evidence>
<dbReference type="AlphaFoldDB" id="A0A644ZD80"/>
<accession>A0A644ZD80</accession>
<name>A0A644ZD80_9ZZZZ</name>